<dbReference type="InterPro" id="IPR044929">
    <property type="entry name" value="DNA/RNA_non-sp_Endonuclease_sf"/>
</dbReference>
<keyword evidence="2" id="KW-0479">Metal-binding</keyword>
<dbReference type="AlphaFoldDB" id="A0A917EB83"/>
<dbReference type="Gene3D" id="2.40.10.10">
    <property type="entry name" value="Trypsin-like serine proteases"/>
    <property type="match status" value="2"/>
</dbReference>
<dbReference type="InterPro" id="IPR001604">
    <property type="entry name" value="Endo_G_ENPP1-like_dom"/>
</dbReference>
<name>A0A917EB83_9SPHN</name>
<reference evidence="6" key="2">
    <citation type="submission" date="2020-09" db="EMBL/GenBank/DDBJ databases">
        <authorList>
            <person name="Sun Q."/>
            <person name="Zhou Y."/>
        </authorList>
    </citation>
    <scope>NUCLEOTIDE SEQUENCE</scope>
    <source>
        <strain evidence="6">CGMCC 1.15519</strain>
    </source>
</reference>
<dbReference type="SMART" id="SM00477">
    <property type="entry name" value="NUC"/>
    <property type="match status" value="1"/>
</dbReference>
<dbReference type="InterPro" id="IPR044925">
    <property type="entry name" value="His-Me_finger_sf"/>
</dbReference>
<dbReference type="InterPro" id="IPR040255">
    <property type="entry name" value="Non-specific_endonuclease"/>
</dbReference>
<evidence type="ECO:0000313" key="6">
    <source>
        <dbReference type="EMBL" id="GGE20989.1"/>
    </source>
</evidence>
<keyword evidence="6" id="KW-0540">Nuclease</keyword>
<dbReference type="InterPro" id="IPR043504">
    <property type="entry name" value="Peptidase_S1_PA_chymotrypsin"/>
</dbReference>
<protein>
    <submittedName>
        <fullName evidence="6">Endonuclease</fullName>
    </submittedName>
</protein>
<feature type="domain" description="ENPP1-3/EXOG-like endonuclease/phosphodiesterase" evidence="4">
    <location>
        <begin position="521"/>
        <end position="742"/>
    </location>
</feature>
<evidence type="ECO:0000313" key="7">
    <source>
        <dbReference type="Proteomes" id="UP000635071"/>
    </source>
</evidence>
<dbReference type="PANTHER" id="PTHR13966:SF5">
    <property type="entry name" value="ENDONUCLEASE G, MITOCHONDRIAL"/>
    <property type="match status" value="1"/>
</dbReference>
<comment type="caution">
    <text evidence="6">The sequence shown here is derived from an EMBL/GenBank/DDBJ whole genome shotgun (WGS) entry which is preliminary data.</text>
</comment>
<feature type="active site" description="Proton acceptor" evidence="1">
    <location>
        <position position="583"/>
    </location>
</feature>
<sequence>MATNDMAQDLDVKQAALDVAIGAAERWQARAGVREDRARALGEGRYLDADSPDRVAARINRLAAGARRAGLSPTMAAETLAPTAMGDPPASPAAPPVTPQDLTSKSVIDQRMIVEEALIGVQNFLSIEFLERGVVAARTVGCVVFRSGGGPRALGSGFLVAPGILLTNNHVLPRPDRADGCSIQMDYVNDFGPGLLPQLYQLEPDRIFVTDKDLDYTLVAVAAVSDRGKPIADYGWNPLDGGFGKITTLPEDFLNIVQHPLGRRKEVVLRDNRILDLRTSATETAAAAMTPFIHYEADTEHGSSGSPVFNDQWEVVALHHMGVPQTDAEGRFLNKAGGVWDRTAEPLESIAWVGNEGIRVSSLVTAFTSLQLQGEARTLLALVLAGAGPGSANAAATIAPAAAHPAGSNESSLVGEAPPEADAQATGIVLAAENMSFEIPLRVTIAFGNGRGIGTPAPVERSPEATEPMTPAASFAGRDGYRPDFLGVAVPLPVIKPRPVFGTPLPLTLPPLTGNPCELRYARYSVIMNARRRLAYLSAANVDFAAITAPRSNSDKWARDGRIPAAMQVGNDYYLKNDYDKGHLTRRADAAWGATLTEAVAANADTFHYTNAAPQHKFFNQSDAFTHQHLKLWGDLEDFIAAQGQQQRTRLTIFNGPIFAGNDKPLKDILVPRAFFKIVVWHDDGEAEAGAVGFVLEQSDLIARLPEEAIDAGEFRLRQRLISAIQTTVDLDFGELARLDRLAGAPTDRLHEVIGASGDRPIEALTDIIC</sequence>
<evidence type="ECO:0000259" key="5">
    <source>
        <dbReference type="SMART" id="SM00892"/>
    </source>
</evidence>
<accession>A0A917EB83</accession>
<dbReference type="SUPFAM" id="SSF50494">
    <property type="entry name" value="Trypsin-like serine proteases"/>
    <property type="match status" value="1"/>
</dbReference>
<dbReference type="SMART" id="SM00892">
    <property type="entry name" value="Endonuclease_NS"/>
    <property type="match status" value="1"/>
</dbReference>
<dbReference type="GO" id="GO:0003676">
    <property type="term" value="F:nucleic acid binding"/>
    <property type="evidence" value="ECO:0007669"/>
    <property type="project" value="InterPro"/>
</dbReference>
<gene>
    <name evidence="6" type="ORF">GCM10011529_29500</name>
</gene>
<reference evidence="6" key="1">
    <citation type="journal article" date="2014" name="Int. J. Syst. Evol. Microbiol.">
        <title>Complete genome sequence of Corynebacterium casei LMG S-19264T (=DSM 44701T), isolated from a smear-ripened cheese.</title>
        <authorList>
            <consortium name="US DOE Joint Genome Institute (JGI-PGF)"/>
            <person name="Walter F."/>
            <person name="Albersmeier A."/>
            <person name="Kalinowski J."/>
            <person name="Ruckert C."/>
        </authorList>
    </citation>
    <scope>NUCLEOTIDE SEQUENCE</scope>
    <source>
        <strain evidence="6">CGMCC 1.15519</strain>
    </source>
</reference>
<dbReference type="GO" id="GO:0004519">
    <property type="term" value="F:endonuclease activity"/>
    <property type="evidence" value="ECO:0007669"/>
    <property type="project" value="UniProtKB-KW"/>
</dbReference>
<evidence type="ECO:0000256" key="3">
    <source>
        <dbReference type="SAM" id="MobiDB-lite"/>
    </source>
</evidence>
<proteinExistence type="predicted"/>
<dbReference type="RefSeq" id="WP_188764091.1">
    <property type="nucleotide sequence ID" value="NZ_BMJM01000015.1"/>
</dbReference>
<dbReference type="InterPro" id="IPR009003">
    <property type="entry name" value="Peptidase_S1_PA"/>
</dbReference>
<dbReference type="Pfam" id="PF13365">
    <property type="entry name" value="Trypsin_2"/>
    <property type="match status" value="1"/>
</dbReference>
<evidence type="ECO:0000256" key="1">
    <source>
        <dbReference type="PIRSR" id="PIRSR640255-1"/>
    </source>
</evidence>
<evidence type="ECO:0000259" key="4">
    <source>
        <dbReference type="SMART" id="SM00477"/>
    </source>
</evidence>
<keyword evidence="7" id="KW-1185">Reference proteome</keyword>
<dbReference type="InterPro" id="IPR020821">
    <property type="entry name" value="ENPP1-3/EXOG-like_nuc-like"/>
</dbReference>
<dbReference type="GO" id="GO:0016787">
    <property type="term" value="F:hydrolase activity"/>
    <property type="evidence" value="ECO:0007669"/>
    <property type="project" value="InterPro"/>
</dbReference>
<feature type="binding site" evidence="2">
    <location>
        <position position="620"/>
    </location>
    <ligand>
        <name>Mg(2+)</name>
        <dbReference type="ChEBI" id="CHEBI:18420"/>
        <note>catalytic</note>
    </ligand>
</feature>
<dbReference type="GO" id="GO:0046872">
    <property type="term" value="F:metal ion binding"/>
    <property type="evidence" value="ECO:0007669"/>
    <property type="project" value="UniProtKB-KW"/>
</dbReference>
<dbReference type="EMBL" id="BMJM01000015">
    <property type="protein sequence ID" value="GGE20989.1"/>
    <property type="molecule type" value="Genomic_DNA"/>
</dbReference>
<keyword evidence="6" id="KW-0378">Hydrolase</keyword>
<feature type="compositionally biased region" description="Pro residues" evidence="3">
    <location>
        <begin position="89"/>
        <end position="98"/>
    </location>
</feature>
<dbReference type="Gene3D" id="3.40.570.10">
    <property type="entry name" value="Extracellular Endonuclease, subunit A"/>
    <property type="match status" value="1"/>
</dbReference>
<evidence type="ECO:0000256" key="2">
    <source>
        <dbReference type="PIRSR" id="PIRSR640255-2"/>
    </source>
</evidence>
<dbReference type="Proteomes" id="UP000635071">
    <property type="component" value="Unassembled WGS sequence"/>
</dbReference>
<dbReference type="PANTHER" id="PTHR13966">
    <property type="entry name" value="ENDONUCLEASE RELATED"/>
    <property type="match status" value="1"/>
</dbReference>
<feature type="domain" description="DNA/RNA non-specific endonuclease/pyrophosphatase/phosphodiesterase" evidence="5">
    <location>
        <begin position="520"/>
        <end position="740"/>
    </location>
</feature>
<dbReference type="SUPFAM" id="SSF54060">
    <property type="entry name" value="His-Me finger endonucleases"/>
    <property type="match status" value="1"/>
</dbReference>
<keyword evidence="6" id="KW-0255">Endonuclease</keyword>
<organism evidence="6 7">
    <name type="scientific">Sandarakinorhabdus glacialis</name>
    <dbReference type="NCBI Taxonomy" id="1614636"/>
    <lineage>
        <taxon>Bacteria</taxon>
        <taxon>Pseudomonadati</taxon>
        <taxon>Pseudomonadota</taxon>
        <taxon>Alphaproteobacteria</taxon>
        <taxon>Sphingomonadales</taxon>
        <taxon>Sphingosinicellaceae</taxon>
        <taxon>Sandarakinorhabdus</taxon>
    </lineage>
</organism>
<dbReference type="Pfam" id="PF01223">
    <property type="entry name" value="Endonuclease_NS"/>
    <property type="match status" value="1"/>
</dbReference>
<feature type="region of interest" description="Disordered" evidence="3">
    <location>
        <begin position="81"/>
        <end position="101"/>
    </location>
</feature>